<dbReference type="AlphaFoldDB" id="A0A1J4N499"/>
<keyword evidence="2" id="KW-1185">Reference proteome</keyword>
<organism evidence="1 2">
    <name type="scientific">Nocardioides luteus</name>
    <dbReference type="NCBI Taxonomy" id="1844"/>
    <lineage>
        <taxon>Bacteria</taxon>
        <taxon>Bacillati</taxon>
        <taxon>Actinomycetota</taxon>
        <taxon>Actinomycetes</taxon>
        <taxon>Propionibacteriales</taxon>
        <taxon>Nocardioidaceae</taxon>
        <taxon>Nocardioides</taxon>
    </lineage>
</organism>
<dbReference type="EMBL" id="JZDQ02000016">
    <property type="protein sequence ID" value="OIJ26389.1"/>
    <property type="molecule type" value="Genomic_DNA"/>
</dbReference>
<proteinExistence type="predicted"/>
<dbReference type="STRING" id="1844.UG56_012955"/>
<comment type="caution">
    <text evidence="1">The sequence shown here is derived from an EMBL/GenBank/DDBJ whole genome shotgun (WGS) entry which is preliminary data.</text>
</comment>
<evidence type="ECO:0000313" key="1">
    <source>
        <dbReference type="EMBL" id="OIJ26389.1"/>
    </source>
</evidence>
<dbReference type="Proteomes" id="UP000033772">
    <property type="component" value="Unassembled WGS sequence"/>
</dbReference>
<protein>
    <submittedName>
        <fullName evidence="1">Uncharacterized protein</fullName>
    </submittedName>
</protein>
<accession>A0A1J4N499</accession>
<evidence type="ECO:0000313" key="2">
    <source>
        <dbReference type="Proteomes" id="UP000033772"/>
    </source>
</evidence>
<sequence>MNDDLLHAYLQHHWAGSSAGAAMFARVGRSHSDPDVAARVRRLSKEINEDRESLRQIILATGATPSLIATATGRALEFAGRFKPNGRVVRRSPLSDLLEVEALRDAVFGKRGGWQLLREVCGDDVRLDRQQLDELIRRADDQLARLEDLHLRVARAVVGA</sequence>
<dbReference type="RefSeq" id="WP_045550527.1">
    <property type="nucleotide sequence ID" value="NZ_JZDQ02000016.1"/>
</dbReference>
<reference evidence="1" key="1">
    <citation type="submission" date="2016-10" db="EMBL/GenBank/DDBJ databases">
        <title>Draft Genome Sequence of Nocardioides luteus Strain BAFB, an Alkane-Degrading Bacterium Isolated from JP-7 Polluted Soil.</title>
        <authorList>
            <person name="Brown L."/>
            <person name="Ruiz O.N."/>
            <person name="Gunasekera T."/>
        </authorList>
    </citation>
    <scope>NUCLEOTIDE SEQUENCE [LARGE SCALE GENOMIC DNA]</scope>
    <source>
        <strain evidence="1">BAFB</strain>
    </source>
</reference>
<gene>
    <name evidence="1" type="ORF">UG56_012955</name>
</gene>
<name>A0A1J4N499_9ACTN</name>
<dbReference type="OrthoDB" id="5504890at2"/>